<dbReference type="Gene3D" id="2.40.50.140">
    <property type="entry name" value="Nucleic acid-binding proteins"/>
    <property type="match status" value="1"/>
</dbReference>
<dbReference type="EMBL" id="JAVYJV010000002">
    <property type="protein sequence ID" value="KAK4376804.1"/>
    <property type="molecule type" value="Genomic_DNA"/>
</dbReference>
<accession>A0AAE1SVU4</accession>
<organism evidence="2 3">
    <name type="scientific">Anisodus tanguticus</name>
    <dbReference type="NCBI Taxonomy" id="243964"/>
    <lineage>
        <taxon>Eukaryota</taxon>
        <taxon>Viridiplantae</taxon>
        <taxon>Streptophyta</taxon>
        <taxon>Embryophyta</taxon>
        <taxon>Tracheophyta</taxon>
        <taxon>Spermatophyta</taxon>
        <taxon>Magnoliopsida</taxon>
        <taxon>eudicotyledons</taxon>
        <taxon>Gunneridae</taxon>
        <taxon>Pentapetalae</taxon>
        <taxon>asterids</taxon>
        <taxon>lamiids</taxon>
        <taxon>Solanales</taxon>
        <taxon>Solanaceae</taxon>
        <taxon>Solanoideae</taxon>
        <taxon>Hyoscyameae</taxon>
        <taxon>Anisodus</taxon>
    </lineage>
</organism>
<dbReference type="PANTHER" id="PTHR31472">
    <property type="entry name" value="OS05G0244600 PROTEIN"/>
    <property type="match status" value="1"/>
</dbReference>
<feature type="domain" description="Single-stranded DNA binding protein Ssb-like OB fold" evidence="1">
    <location>
        <begin position="17"/>
        <end position="98"/>
    </location>
</feature>
<dbReference type="InterPro" id="IPR012340">
    <property type="entry name" value="NA-bd_OB-fold"/>
</dbReference>
<dbReference type="Pfam" id="PF21473">
    <property type="entry name" value="OB_Ssb-like"/>
    <property type="match status" value="1"/>
</dbReference>
<sequence length="143" mass="16156">MAEQKKQQVGSKKVNELYPLDNGVNITVKVISKKAIAQRNGLAECLVGDDTGIIIFTARNDQLDLIQEGSTLVLTKAKVDMFKGSMRLAVNRFGHIEVGAPASFKVEQDVNMSITEYSTYIRHILCNYEYYIFMVDYRILTEL</sequence>
<evidence type="ECO:0000313" key="2">
    <source>
        <dbReference type="EMBL" id="KAK4376804.1"/>
    </source>
</evidence>
<evidence type="ECO:0000313" key="3">
    <source>
        <dbReference type="Proteomes" id="UP001291623"/>
    </source>
</evidence>
<dbReference type="SUPFAM" id="SSF50249">
    <property type="entry name" value="Nucleic acid-binding proteins"/>
    <property type="match status" value="1"/>
</dbReference>
<evidence type="ECO:0000259" key="1">
    <source>
        <dbReference type="Pfam" id="PF21473"/>
    </source>
</evidence>
<dbReference type="AlphaFoldDB" id="A0AAE1SVU4"/>
<gene>
    <name evidence="2" type="ORF">RND71_003100</name>
</gene>
<proteinExistence type="predicted"/>
<reference evidence="2" key="1">
    <citation type="submission" date="2023-12" db="EMBL/GenBank/DDBJ databases">
        <title>Genome assembly of Anisodus tanguticus.</title>
        <authorList>
            <person name="Wang Y.-J."/>
        </authorList>
    </citation>
    <scope>NUCLEOTIDE SEQUENCE</scope>
    <source>
        <strain evidence="2">KB-2021</strain>
        <tissue evidence="2">Leaf</tissue>
    </source>
</reference>
<comment type="caution">
    <text evidence="2">The sequence shown here is derived from an EMBL/GenBank/DDBJ whole genome shotgun (WGS) entry which is preliminary data.</text>
</comment>
<dbReference type="PANTHER" id="PTHR31472:SF20">
    <property type="entry name" value="OB DOMAIN-CONTAINING PROTEIN"/>
    <property type="match status" value="1"/>
</dbReference>
<dbReference type="CDD" id="cd04491">
    <property type="entry name" value="SoSSB_OBF"/>
    <property type="match status" value="1"/>
</dbReference>
<protein>
    <recommendedName>
        <fullName evidence="1">Single-stranded DNA binding protein Ssb-like OB fold domain-containing protein</fullName>
    </recommendedName>
</protein>
<dbReference type="Proteomes" id="UP001291623">
    <property type="component" value="Unassembled WGS sequence"/>
</dbReference>
<name>A0AAE1SVU4_9SOLA</name>
<keyword evidence="3" id="KW-1185">Reference proteome</keyword>
<dbReference type="InterPro" id="IPR048970">
    <property type="entry name" value="OB_Ssb-like"/>
</dbReference>